<keyword evidence="2" id="KW-1185">Reference proteome</keyword>
<dbReference type="Proteomes" id="UP000304953">
    <property type="component" value="Unassembled WGS sequence"/>
</dbReference>
<proteinExistence type="predicted"/>
<evidence type="ECO:0000313" key="1">
    <source>
        <dbReference type="EMBL" id="TGY96655.1"/>
    </source>
</evidence>
<gene>
    <name evidence="1" type="ORF">E5329_08825</name>
</gene>
<comment type="caution">
    <text evidence="1">The sequence shown here is derived from an EMBL/GenBank/DDBJ whole genome shotgun (WGS) entry which is preliminary data.</text>
</comment>
<accession>A0AC61RXX8</accession>
<evidence type="ECO:0000313" key="2">
    <source>
        <dbReference type="Proteomes" id="UP000304953"/>
    </source>
</evidence>
<sequence>MKKDYNLYYSSRIISGIGDALQDIAVITIIALFTNSAAISGLVVASNALVRIICSLFAISNTYVKDCRRVLTYLNYLYALITGLFYVFLIFDTPLLVLKISVVSYETICSLIYTFYKIYQDMIVKEVSDNNEKIARLYATDNVIKVSTSLISTILLIIMSYKGFLVINAISFLISGVIVSKLKVDMSTNKTQLKKSGHFKIINNIKGFREKYLSVFKIVILSAILSFFFASYAVLLQKAIKIFEIDIKYIGILNGIYYVVSILLSYGAGYIDVKNIKKVSLPVLGIGLLFSALCLTNYKWIIVAFILLVYPIIGAGYNTVVQIYFQNETCRDDIPVLKGIYNIVCGISILLSGFLTPLLVADINVFFVAMSLLFIFSIIYLFVLKIYLNQ</sequence>
<reference evidence="1" key="1">
    <citation type="submission" date="2019-04" db="EMBL/GenBank/DDBJ databases">
        <title>Microbes associate with the intestines of laboratory mice.</title>
        <authorList>
            <person name="Navarre W."/>
            <person name="Wong E."/>
            <person name="Huang K."/>
            <person name="Tropini C."/>
            <person name="Ng K."/>
            <person name="Yu B."/>
        </authorList>
    </citation>
    <scope>NUCLEOTIDE SEQUENCE</scope>
    <source>
        <strain evidence="1">NM01_1-7b</strain>
    </source>
</reference>
<dbReference type="EMBL" id="SRYA01000014">
    <property type="protein sequence ID" value="TGY96655.1"/>
    <property type="molecule type" value="Genomic_DNA"/>
</dbReference>
<name>A0AC61RXX8_9FIRM</name>
<organism evidence="1 2">
    <name type="scientific">Petralouisia muris</name>
    <dbReference type="NCBI Taxonomy" id="3032872"/>
    <lineage>
        <taxon>Bacteria</taxon>
        <taxon>Bacillati</taxon>
        <taxon>Bacillota</taxon>
        <taxon>Clostridia</taxon>
        <taxon>Lachnospirales</taxon>
        <taxon>Lachnospiraceae</taxon>
        <taxon>Petralouisia</taxon>
    </lineage>
</organism>
<protein>
    <submittedName>
        <fullName evidence="1">Uncharacterized protein</fullName>
    </submittedName>
</protein>